<evidence type="ECO:0000256" key="1">
    <source>
        <dbReference type="SAM" id="MobiDB-lite"/>
    </source>
</evidence>
<dbReference type="AlphaFoldDB" id="A0A6J6S751"/>
<proteinExistence type="predicted"/>
<accession>A0A6J6S751</accession>
<protein>
    <submittedName>
        <fullName evidence="2">Unannotated protein</fullName>
    </submittedName>
</protein>
<feature type="region of interest" description="Disordered" evidence="1">
    <location>
        <begin position="42"/>
        <end position="66"/>
    </location>
</feature>
<dbReference type="EMBL" id="CAEZXX010000233">
    <property type="protein sequence ID" value="CAB4730465.1"/>
    <property type="molecule type" value="Genomic_DNA"/>
</dbReference>
<sequence length="66" mass="7536">MLHHEVDVVVDIAVQHCHDVRERARRLPLLLVIERMGVRLGDDADTRPPGVAEHRNAAVRRGEREP</sequence>
<name>A0A6J6S751_9ZZZZ</name>
<organism evidence="2">
    <name type="scientific">freshwater metagenome</name>
    <dbReference type="NCBI Taxonomy" id="449393"/>
    <lineage>
        <taxon>unclassified sequences</taxon>
        <taxon>metagenomes</taxon>
        <taxon>ecological metagenomes</taxon>
    </lineage>
</organism>
<evidence type="ECO:0000313" key="2">
    <source>
        <dbReference type="EMBL" id="CAB4730465.1"/>
    </source>
</evidence>
<gene>
    <name evidence="2" type="ORF">UFOPK2602_02300</name>
</gene>
<reference evidence="2" key="1">
    <citation type="submission" date="2020-05" db="EMBL/GenBank/DDBJ databases">
        <authorList>
            <person name="Chiriac C."/>
            <person name="Salcher M."/>
            <person name="Ghai R."/>
            <person name="Kavagutti S V."/>
        </authorList>
    </citation>
    <scope>NUCLEOTIDE SEQUENCE</scope>
</reference>